<dbReference type="InterPro" id="IPR054417">
    <property type="entry name" value="U9-ORF"/>
</dbReference>
<protein>
    <submittedName>
        <fullName evidence="4">Endotoxic shock protective protein U9-ORF-like</fullName>
    </submittedName>
</protein>
<organism evidence="3 4">
    <name type="scientific">Equus przewalskii</name>
    <name type="common">Przewalski's horse</name>
    <name type="synonym">Equus caballus przewalskii</name>
    <dbReference type="NCBI Taxonomy" id="9798"/>
    <lineage>
        <taxon>Eukaryota</taxon>
        <taxon>Metazoa</taxon>
        <taxon>Chordata</taxon>
        <taxon>Craniata</taxon>
        <taxon>Vertebrata</taxon>
        <taxon>Euteleostomi</taxon>
        <taxon>Mammalia</taxon>
        <taxon>Eutheria</taxon>
        <taxon>Laurasiatheria</taxon>
        <taxon>Perissodactyla</taxon>
        <taxon>Equidae</taxon>
        <taxon>Equus</taxon>
    </lineage>
</organism>
<reference evidence="4" key="1">
    <citation type="submission" date="2025-08" db="UniProtKB">
        <authorList>
            <consortium name="RefSeq"/>
        </authorList>
    </citation>
    <scope>IDENTIFICATION</scope>
    <source>
        <tissue evidence="4">Blood</tissue>
    </source>
</reference>
<accession>A0ABM4P2K9</accession>
<name>A0ABM4P2K9_EQUPR</name>
<dbReference type="Pfam" id="PF22040">
    <property type="entry name" value="U9-ORF"/>
    <property type="match status" value="1"/>
</dbReference>
<feature type="signal peptide" evidence="2">
    <location>
        <begin position="1"/>
        <end position="16"/>
    </location>
</feature>
<evidence type="ECO:0000313" key="3">
    <source>
        <dbReference type="Proteomes" id="UP001652662"/>
    </source>
</evidence>
<dbReference type="GeneID" id="139082650"/>
<evidence type="ECO:0000256" key="2">
    <source>
        <dbReference type="SAM" id="SignalP"/>
    </source>
</evidence>
<proteinExistence type="predicted"/>
<dbReference type="Proteomes" id="UP001652662">
    <property type="component" value="Chromosome 3"/>
</dbReference>
<dbReference type="RefSeq" id="XP_070471429.1">
    <property type="nucleotide sequence ID" value="XM_070615328.1"/>
</dbReference>
<keyword evidence="2" id="KW-0732">Signal</keyword>
<feature type="region of interest" description="Disordered" evidence="1">
    <location>
        <begin position="68"/>
        <end position="95"/>
    </location>
</feature>
<evidence type="ECO:0000256" key="1">
    <source>
        <dbReference type="SAM" id="MobiDB-lite"/>
    </source>
</evidence>
<gene>
    <name evidence="4" type="primary">LOC139082650</name>
</gene>
<keyword evidence="3" id="KW-1185">Reference proteome</keyword>
<evidence type="ECO:0000313" key="4">
    <source>
        <dbReference type="RefSeq" id="XP_070471429.1"/>
    </source>
</evidence>
<feature type="chain" id="PRO_5046142716" evidence="2">
    <location>
        <begin position="17"/>
        <end position="95"/>
    </location>
</feature>
<sequence length="95" mass="10947">MKVVFLITFLLVTAHCAPVQEFHPAILYHQFLHWKQLQRLYKLLNNCRKPPMNSRTTMVPTPPFPPITEIAPPLTSNPPVPPTPDRRGDSLFTKF</sequence>